<evidence type="ECO:0000313" key="4">
    <source>
        <dbReference type="EMBL" id="HGT47293.1"/>
    </source>
</evidence>
<dbReference type="PANTHER" id="PTHR30217:SF6">
    <property type="entry name" value="TRNA HYDROXYLATION PROTEIN P"/>
    <property type="match status" value="1"/>
</dbReference>
<dbReference type="EMBL" id="DSVI01000005">
    <property type="protein sequence ID" value="HGT47293.1"/>
    <property type="molecule type" value="Genomic_DNA"/>
</dbReference>
<dbReference type="GO" id="GO:0006508">
    <property type="term" value="P:proteolysis"/>
    <property type="evidence" value="ECO:0007669"/>
    <property type="project" value="UniProtKB-KW"/>
</dbReference>
<reference evidence="4" key="1">
    <citation type="journal article" date="2020" name="mSystems">
        <title>Genome- and Community-Level Interaction Insights into Carbon Utilization and Element Cycling Functions of Hydrothermarchaeota in Hydrothermal Sediment.</title>
        <authorList>
            <person name="Zhou Z."/>
            <person name="Liu Y."/>
            <person name="Xu W."/>
            <person name="Pan J."/>
            <person name="Luo Z.H."/>
            <person name="Li M."/>
        </authorList>
    </citation>
    <scope>NUCLEOTIDE SEQUENCE [LARGE SCALE GENOMIC DNA]</scope>
    <source>
        <strain evidence="4">SpSt-500</strain>
    </source>
</reference>
<evidence type="ECO:0000256" key="2">
    <source>
        <dbReference type="ARBA" id="ARBA00022801"/>
    </source>
</evidence>
<dbReference type="InterPro" id="IPR009000">
    <property type="entry name" value="Transl_B-barrel_sf"/>
</dbReference>
<dbReference type="InterPro" id="IPR001539">
    <property type="entry name" value="Peptidase_U32"/>
</dbReference>
<dbReference type="GO" id="GO:0008233">
    <property type="term" value="F:peptidase activity"/>
    <property type="evidence" value="ECO:0007669"/>
    <property type="project" value="UniProtKB-KW"/>
</dbReference>
<dbReference type="PANTHER" id="PTHR30217">
    <property type="entry name" value="PEPTIDASE U32 FAMILY"/>
    <property type="match status" value="1"/>
</dbReference>
<accession>A0A832DFL3</accession>
<name>A0A832DFL3_9BACT</name>
<evidence type="ECO:0000256" key="3">
    <source>
        <dbReference type="ARBA" id="ARBA00038374"/>
    </source>
</evidence>
<comment type="caution">
    <text evidence="4">The sequence shown here is derived from an EMBL/GenBank/DDBJ whole genome shotgun (WGS) entry which is preliminary data.</text>
</comment>
<comment type="similarity">
    <text evidence="3">Belongs to the peptidase U32 family.</text>
</comment>
<dbReference type="SUPFAM" id="SSF50447">
    <property type="entry name" value="Translation proteins"/>
    <property type="match status" value="1"/>
</dbReference>
<proteinExistence type="inferred from homology"/>
<keyword evidence="2" id="KW-0378">Hydrolase</keyword>
<organism evidence="4">
    <name type="scientific">Ignavibacterium album</name>
    <dbReference type="NCBI Taxonomy" id="591197"/>
    <lineage>
        <taxon>Bacteria</taxon>
        <taxon>Pseudomonadati</taxon>
        <taxon>Ignavibacteriota</taxon>
        <taxon>Ignavibacteria</taxon>
        <taxon>Ignavibacteriales</taxon>
        <taxon>Ignavibacteriaceae</taxon>
        <taxon>Ignavibacterium</taxon>
    </lineage>
</organism>
<dbReference type="Gene3D" id="2.40.30.10">
    <property type="entry name" value="Translation factors"/>
    <property type="match status" value="1"/>
</dbReference>
<dbReference type="Pfam" id="PF01136">
    <property type="entry name" value="Peptidase_U32"/>
    <property type="match status" value="1"/>
</dbReference>
<evidence type="ECO:0000256" key="1">
    <source>
        <dbReference type="ARBA" id="ARBA00022670"/>
    </source>
</evidence>
<dbReference type="PROSITE" id="PS01276">
    <property type="entry name" value="PEPTIDASE_U32"/>
    <property type="match status" value="1"/>
</dbReference>
<protein>
    <submittedName>
        <fullName evidence="4">U32 family peptidase</fullName>
    </submittedName>
</protein>
<gene>
    <name evidence="4" type="ORF">ENS56_04620</name>
</gene>
<keyword evidence="1" id="KW-0645">Protease</keyword>
<dbReference type="AlphaFoldDB" id="A0A832DFL3"/>
<sequence>MAPAGDWTMLRAAVSNGADAVYFGVDKLNMRAKAKNFSVDDLKEISSFCKQNNVKTYLTLNTIVFEEELQEVEEIILKAKDAGIDRIICWDLAVAELCYKHQFPFVISTQGSISNSLAASVYKRLGAVRIVLARECSLEEIKKIRANTDLEIEAFIHGAMCIAISGRCFMSHHLFGQSANRGECVQPCRREYEVIDSATEKSLIIGEDYVMSPKDLCTIEFIDQLIEAGIDSFKIEGRKRAPEYVAKVVSVYRKAIDLYFEGNLTTEIKKQFLKELETVYNRGFSTGFYFGVPSSEDYAGVEGSKATTRKVYVGKVLNYYKQPEVVHILIESGKVKAGDKIIFIGETTGVIESEITKMRVNEIENTEAVKGDEITLPLQYLVRRNDKVYLIENLISQKIITLPEH</sequence>
<dbReference type="InterPro" id="IPR051454">
    <property type="entry name" value="RNA/ubiquinone_mod_enzymes"/>
</dbReference>